<dbReference type="GO" id="GO:0070482">
    <property type="term" value="P:response to oxygen levels"/>
    <property type="evidence" value="ECO:0007669"/>
    <property type="project" value="TreeGrafter"/>
</dbReference>
<sequence length="134" mass="15372">MFCALEPQTELKSLLGHESFKLLDRVFQDFDEAVQIFGMYKYQHVGDWYIVTCPRVAQPFDREVQESEYPLSYFEEMCLLAEELETRAKKFEINGSRLTLRVGLHCGAAAGAVVGLHRAFYCVYGDTINTTARM</sequence>
<dbReference type="AlphaFoldDB" id="L1IUF9"/>
<dbReference type="Proteomes" id="UP000011087">
    <property type="component" value="Unassembled WGS sequence"/>
</dbReference>
<evidence type="ECO:0000313" key="4">
    <source>
        <dbReference type="Proteomes" id="UP000011087"/>
    </source>
</evidence>
<evidence type="ECO:0000313" key="2">
    <source>
        <dbReference type="EMBL" id="EKX39742.1"/>
    </source>
</evidence>
<dbReference type="InterPro" id="IPR029787">
    <property type="entry name" value="Nucleotide_cyclase"/>
</dbReference>
<dbReference type="STRING" id="905079.L1IUF9"/>
<feature type="domain" description="Guanylate cyclase" evidence="1">
    <location>
        <begin position="1"/>
        <end position="134"/>
    </location>
</feature>
<dbReference type="PaxDb" id="55529-EKX39742"/>
<dbReference type="Pfam" id="PF00211">
    <property type="entry name" value="Guanylate_cyc"/>
    <property type="match status" value="1"/>
</dbReference>
<dbReference type="eggNOG" id="KOG1023">
    <property type="taxonomic scope" value="Eukaryota"/>
</dbReference>
<dbReference type="HOGENOM" id="CLU_001072_6_2_1"/>
<keyword evidence="4" id="KW-1185">Reference proteome</keyword>
<dbReference type="SUPFAM" id="SSF55073">
    <property type="entry name" value="Nucleotide cyclase"/>
    <property type="match status" value="1"/>
</dbReference>
<gene>
    <name evidence="2" type="ORF">GUITHDRAFT_76162</name>
</gene>
<accession>L1IUF9</accession>
<feature type="non-terminal residue" evidence="2">
    <location>
        <position position="134"/>
    </location>
</feature>
<reference evidence="3" key="3">
    <citation type="submission" date="2015-06" db="UniProtKB">
        <authorList>
            <consortium name="EnsemblProtists"/>
        </authorList>
    </citation>
    <scope>IDENTIFICATION</scope>
</reference>
<reference evidence="2 4" key="1">
    <citation type="journal article" date="2012" name="Nature">
        <title>Algal genomes reveal evolutionary mosaicism and the fate of nucleomorphs.</title>
        <authorList>
            <consortium name="DOE Joint Genome Institute"/>
            <person name="Curtis B.A."/>
            <person name="Tanifuji G."/>
            <person name="Burki F."/>
            <person name="Gruber A."/>
            <person name="Irimia M."/>
            <person name="Maruyama S."/>
            <person name="Arias M.C."/>
            <person name="Ball S.G."/>
            <person name="Gile G.H."/>
            <person name="Hirakawa Y."/>
            <person name="Hopkins J.F."/>
            <person name="Kuo A."/>
            <person name="Rensing S.A."/>
            <person name="Schmutz J."/>
            <person name="Symeonidi A."/>
            <person name="Elias M."/>
            <person name="Eveleigh R.J."/>
            <person name="Herman E.K."/>
            <person name="Klute M.J."/>
            <person name="Nakayama T."/>
            <person name="Obornik M."/>
            <person name="Reyes-Prieto A."/>
            <person name="Armbrust E.V."/>
            <person name="Aves S.J."/>
            <person name="Beiko R.G."/>
            <person name="Coutinho P."/>
            <person name="Dacks J.B."/>
            <person name="Durnford D.G."/>
            <person name="Fast N.M."/>
            <person name="Green B.R."/>
            <person name="Grisdale C.J."/>
            <person name="Hempel F."/>
            <person name="Henrissat B."/>
            <person name="Hoppner M.P."/>
            <person name="Ishida K."/>
            <person name="Kim E."/>
            <person name="Koreny L."/>
            <person name="Kroth P.G."/>
            <person name="Liu Y."/>
            <person name="Malik S.B."/>
            <person name="Maier U.G."/>
            <person name="McRose D."/>
            <person name="Mock T."/>
            <person name="Neilson J.A."/>
            <person name="Onodera N.T."/>
            <person name="Poole A.M."/>
            <person name="Pritham E.J."/>
            <person name="Richards T.A."/>
            <person name="Rocap G."/>
            <person name="Roy S.W."/>
            <person name="Sarai C."/>
            <person name="Schaack S."/>
            <person name="Shirato S."/>
            <person name="Slamovits C.H."/>
            <person name="Spencer D.F."/>
            <person name="Suzuki S."/>
            <person name="Worden A.Z."/>
            <person name="Zauner S."/>
            <person name="Barry K."/>
            <person name="Bell C."/>
            <person name="Bharti A.K."/>
            <person name="Crow J.A."/>
            <person name="Grimwood J."/>
            <person name="Kramer R."/>
            <person name="Lindquist E."/>
            <person name="Lucas S."/>
            <person name="Salamov A."/>
            <person name="McFadden G.I."/>
            <person name="Lane C.E."/>
            <person name="Keeling P.J."/>
            <person name="Gray M.W."/>
            <person name="Grigoriev I.V."/>
            <person name="Archibald J.M."/>
        </authorList>
    </citation>
    <scope>NUCLEOTIDE SEQUENCE</scope>
    <source>
        <strain evidence="2 4">CCMP2712</strain>
    </source>
</reference>
<dbReference type="Gene3D" id="3.30.70.1230">
    <property type="entry name" value="Nucleotide cyclase"/>
    <property type="match status" value="1"/>
</dbReference>
<name>L1IUF9_GUITC</name>
<dbReference type="GO" id="GO:0019934">
    <property type="term" value="P:cGMP-mediated signaling"/>
    <property type="evidence" value="ECO:0007669"/>
    <property type="project" value="TreeGrafter"/>
</dbReference>
<dbReference type="OrthoDB" id="10468250at2759"/>
<evidence type="ECO:0000259" key="1">
    <source>
        <dbReference type="PROSITE" id="PS50125"/>
    </source>
</evidence>
<dbReference type="GeneID" id="17296415"/>
<reference evidence="4" key="2">
    <citation type="submission" date="2012-11" db="EMBL/GenBank/DDBJ databases">
        <authorList>
            <person name="Kuo A."/>
            <person name="Curtis B.A."/>
            <person name="Tanifuji G."/>
            <person name="Burki F."/>
            <person name="Gruber A."/>
            <person name="Irimia M."/>
            <person name="Maruyama S."/>
            <person name="Arias M.C."/>
            <person name="Ball S.G."/>
            <person name="Gile G.H."/>
            <person name="Hirakawa Y."/>
            <person name="Hopkins J.F."/>
            <person name="Rensing S.A."/>
            <person name="Schmutz J."/>
            <person name="Symeonidi A."/>
            <person name="Elias M."/>
            <person name="Eveleigh R.J."/>
            <person name="Herman E.K."/>
            <person name="Klute M.J."/>
            <person name="Nakayama T."/>
            <person name="Obornik M."/>
            <person name="Reyes-Prieto A."/>
            <person name="Armbrust E.V."/>
            <person name="Aves S.J."/>
            <person name="Beiko R.G."/>
            <person name="Coutinho P."/>
            <person name="Dacks J.B."/>
            <person name="Durnford D.G."/>
            <person name="Fast N.M."/>
            <person name="Green B.R."/>
            <person name="Grisdale C."/>
            <person name="Hempe F."/>
            <person name="Henrissat B."/>
            <person name="Hoppner M.P."/>
            <person name="Ishida K.-I."/>
            <person name="Kim E."/>
            <person name="Koreny L."/>
            <person name="Kroth P.G."/>
            <person name="Liu Y."/>
            <person name="Malik S.-B."/>
            <person name="Maier U.G."/>
            <person name="McRose D."/>
            <person name="Mock T."/>
            <person name="Neilson J.A."/>
            <person name="Onodera N.T."/>
            <person name="Poole A.M."/>
            <person name="Pritham E.J."/>
            <person name="Richards T.A."/>
            <person name="Rocap G."/>
            <person name="Roy S.W."/>
            <person name="Sarai C."/>
            <person name="Schaack S."/>
            <person name="Shirato S."/>
            <person name="Slamovits C.H."/>
            <person name="Spencer D.F."/>
            <person name="Suzuki S."/>
            <person name="Worden A.Z."/>
            <person name="Zauner S."/>
            <person name="Barry K."/>
            <person name="Bell C."/>
            <person name="Bharti A.K."/>
            <person name="Crow J.A."/>
            <person name="Grimwood J."/>
            <person name="Kramer R."/>
            <person name="Lindquist E."/>
            <person name="Lucas S."/>
            <person name="Salamov A."/>
            <person name="McFadden G.I."/>
            <person name="Lane C.E."/>
            <person name="Keeling P.J."/>
            <person name="Gray M.W."/>
            <person name="Grigoriev I.V."/>
            <person name="Archibald J.M."/>
        </authorList>
    </citation>
    <scope>NUCLEOTIDE SEQUENCE</scope>
    <source>
        <strain evidence="4">CCMP2712</strain>
    </source>
</reference>
<dbReference type="RefSeq" id="XP_005826722.1">
    <property type="nucleotide sequence ID" value="XM_005826665.1"/>
</dbReference>
<dbReference type="EnsemblProtists" id="EKX39742">
    <property type="protein sequence ID" value="EKX39742"/>
    <property type="gene ID" value="GUITHDRAFT_76162"/>
</dbReference>
<organism evidence="2">
    <name type="scientific">Guillardia theta (strain CCMP2712)</name>
    <name type="common">Cryptophyte</name>
    <dbReference type="NCBI Taxonomy" id="905079"/>
    <lineage>
        <taxon>Eukaryota</taxon>
        <taxon>Cryptophyceae</taxon>
        <taxon>Pyrenomonadales</taxon>
        <taxon>Geminigeraceae</taxon>
        <taxon>Guillardia</taxon>
    </lineage>
</organism>
<dbReference type="PANTHER" id="PTHR45655:SF13">
    <property type="entry name" value="SOLUBLE GUANYLATE CYCLASE GCY-32-RELATED"/>
    <property type="match status" value="1"/>
</dbReference>
<dbReference type="EMBL" id="JH993037">
    <property type="protein sequence ID" value="EKX39742.1"/>
    <property type="molecule type" value="Genomic_DNA"/>
</dbReference>
<dbReference type="GO" id="GO:0008074">
    <property type="term" value="C:guanylate cyclase complex, soluble"/>
    <property type="evidence" value="ECO:0007669"/>
    <property type="project" value="TreeGrafter"/>
</dbReference>
<dbReference type="PANTHER" id="PTHR45655">
    <property type="entry name" value="GUANYLATE CYCLASE SOLUBLE SUBUNIT BETA-2"/>
    <property type="match status" value="1"/>
</dbReference>
<dbReference type="GO" id="GO:0004383">
    <property type="term" value="F:guanylate cyclase activity"/>
    <property type="evidence" value="ECO:0007669"/>
    <property type="project" value="TreeGrafter"/>
</dbReference>
<proteinExistence type="predicted"/>
<dbReference type="PROSITE" id="PS50125">
    <property type="entry name" value="GUANYLATE_CYCLASE_2"/>
    <property type="match status" value="1"/>
</dbReference>
<dbReference type="InterPro" id="IPR001054">
    <property type="entry name" value="A/G_cyclase"/>
</dbReference>
<dbReference type="KEGG" id="gtt:GUITHDRAFT_76162"/>
<evidence type="ECO:0000313" key="3">
    <source>
        <dbReference type="EnsemblProtists" id="EKX39742"/>
    </source>
</evidence>
<dbReference type="CDD" id="cd07302">
    <property type="entry name" value="CHD"/>
    <property type="match status" value="1"/>
</dbReference>
<protein>
    <recommendedName>
        <fullName evidence="1">Guanylate cyclase domain-containing protein</fullName>
    </recommendedName>
</protein>